<feature type="region of interest" description="Disordered" evidence="1">
    <location>
        <begin position="1"/>
        <end position="29"/>
    </location>
</feature>
<proteinExistence type="predicted"/>
<evidence type="ECO:0000313" key="2">
    <source>
        <dbReference type="EMBL" id="CAH2247989.1"/>
    </source>
</evidence>
<name>A0AAD1VPY5_PELCU</name>
<reference evidence="2" key="1">
    <citation type="submission" date="2022-03" db="EMBL/GenBank/DDBJ databases">
        <authorList>
            <person name="Alioto T."/>
            <person name="Alioto T."/>
            <person name="Gomez Garrido J."/>
        </authorList>
    </citation>
    <scope>NUCLEOTIDE SEQUENCE</scope>
</reference>
<dbReference type="AlphaFoldDB" id="A0AAD1VPY5"/>
<protein>
    <submittedName>
        <fullName evidence="2">Uncharacterized protein</fullName>
    </submittedName>
</protein>
<dbReference type="EMBL" id="OW240913">
    <property type="protein sequence ID" value="CAH2247989.1"/>
    <property type="molecule type" value="Genomic_DNA"/>
</dbReference>
<evidence type="ECO:0000313" key="3">
    <source>
        <dbReference type="Proteomes" id="UP001295444"/>
    </source>
</evidence>
<sequence>MQTPNEYSAPGPSYNGDAKAHHRPTVSEPLALQGDVATPLEHLDSEEFHSLLDATMSKSVTQAIYTAMGVMSDNISQSISNAIKGSNPNITHARASEEGPLCREGRKAISKTHNVGKHASKNELTDRVRPVTPEVVGPP</sequence>
<keyword evidence="3" id="KW-1185">Reference proteome</keyword>
<feature type="region of interest" description="Disordered" evidence="1">
    <location>
        <begin position="111"/>
        <end position="139"/>
    </location>
</feature>
<organism evidence="2 3">
    <name type="scientific">Pelobates cultripes</name>
    <name type="common">Western spadefoot toad</name>
    <dbReference type="NCBI Taxonomy" id="61616"/>
    <lineage>
        <taxon>Eukaryota</taxon>
        <taxon>Metazoa</taxon>
        <taxon>Chordata</taxon>
        <taxon>Craniata</taxon>
        <taxon>Vertebrata</taxon>
        <taxon>Euteleostomi</taxon>
        <taxon>Amphibia</taxon>
        <taxon>Batrachia</taxon>
        <taxon>Anura</taxon>
        <taxon>Pelobatoidea</taxon>
        <taxon>Pelobatidae</taxon>
        <taxon>Pelobates</taxon>
    </lineage>
</organism>
<dbReference type="Proteomes" id="UP001295444">
    <property type="component" value="Chromosome 02"/>
</dbReference>
<feature type="compositionally biased region" description="Basic and acidic residues" evidence="1">
    <location>
        <begin position="120"/>
        <end position="129"/>
    </location>
</feature>
<evidence type="ECO:0000256" key="1">
    <source>
        <dbReference type="SAM" id="MobiDB-lite"/>
    </source>
</evidence>
<gene>
    <name evidence="2" type="ORF">PECUL_23A009067</name>
</gene>
<accession>A0AAD1VPY5</accession>